<proteinExistence type="predicted"/>
<evidence type="ECO:0000313" key="2">
    <source>
        <dbReference type="Proteomes" id="UP000010471"/>
    </source>
</evidence>
<dbReference type="KEGG" id="mic:Mic7113_4528"/>
<organism evidence="1 2">
    <name type="scientific">Allocoleopsis franciscana PCC 7113</name>
    <dbReference type="NCBI Taxonomy" id="1173027"/>
    <lineage>
        <taxon>Bacteria</taxon>
        <taxon>Bacillati</taxon>
        <taxon>Cyanobacteriota</taxon>
        <taxon>Cyanophyceae</taxon>
        <taxon>Coleofasciculales</taxon>
        <taxon>Coleofasciculaceae</taxon>
        <taxon>Allocoleopsis</taxon>
        <taxon>Allocoleopsis franciscana</taxon>
    </lineage>
</organism>
<keyword evidence="2" id="KW-1185">Reference proteome</keyword>
<gene>
    <name evidence="1" type="ORF">Mic7113_4528</name>
</gene>
<sequence length="44" mass="4764">MSRQADSKAVWKLSDSNSVVNGKAFGNFAAKSVSSSRVRYVNLT</sequence>
<dbReference type="RefSeq" id="WP_015184350.1">
    <property type="nucleotide sequence ID" value="NC_019738.1"/>
</dbReference>
<dbReference type="AlphaFoldDB" id="K9WKB7"/>
<evidence type="ECO:0000313" key="1">
    <source>
        <dbReference type="EMBL" id="AFZ20214.1"/>
    </source>
</evidence>
<accession>K9WKB7</accession>
<protein>
    <submittedName>
        <fullName evidence="1">Uncharacterized protein</fullName>
    </submittedName>
</protein>
<dbReference type="EMBL" id="CP003630">
    <property type="protein sequence ID" value="AFZ20214.1"/>
    <property type="molecule type" value="Genomic_DNA"/>
</dbReference>
<dbReference type="HOGENOM" id="CLU_3218678_0_0_3"/>
<dbReference type="Proteomes" id="UP000010471">
    <property type="component" value="Chromosome"/>
</dbReference>
<reference evidence="1 2" key="1">
    <citation type="submission" date="2012-06" db="EMBL/GenBank/DDBJ databases">
        <title>Finished chromosome of genome of Microcoleus sp. PCC 7113.</title>
        <authorList>
            <consortium name="US DOE Joint Genome Institute"/>
            <person name="Gugger M."/>
            <person name="Coursin T."/>
            <person name="Rippka R."/>
            <person name="Tandeau De Marsac N."/>
            <person name="Huntemann M."/>
            <person name="Wei C.-L."/>
            <person name="Han J."/>
            <person name="Detter J.C."/>
            <person name="Han C."/>
            <person name="Tapia R."/>
            <person name="Chen A."/>
            <person name="Kyrpides N."/>
            <person name="Mavromatis K."/>
            <person name="Markowitz V."/>
            <person name="Szeto E."/>
            <person name="Ivanova N."/>
            <person name="Pagani I."/>
            <person name="Pati A."/>
            <person name="Goodwin L."/>
            <person name="Nordberg H.P."/>
            <person name="Cantor M.N."/>
            <person name="Hua S.X."/>
            <person name="Woyke T."/>
            <person name="Kerfeld C.A."/>
        </authorList>
    </citation>
    <scope>NUCLEOTIDE SEQUENCE [LARGE SCALE GENOMIC DNA]</scope>
    <source>
        <strain evidence="1 2">PCC 7113</strain>
    </source>
</reference>
<name>K9WKB7_9CYAN</name>